<reference evidence="4" key="1">
    <citation type="submission" date="2016-10" db="EMBL/GenBank/DDBJ databases">
        <authorList>
            <person name="Varghese N."/>
            <person name="Submissions S."/>
        </authorList>
    </citation>
    <scope>NUCLEOTIDE SEQUENCE [LARGE SCALE GENOMIC DNA]</scope>
    <source>
        <strain evidence="4">DSM 23515</strain>
    </source>
</reference>
<accession>A0A1I2KN65</accession>
<dbReference type="AlphaFoldDB" id="A0A1I2KN65"/>
<gene>
    <name evidence="3" type="ORF">SAMN04488033_10429</name>
</gene>
<protein>
    <submittedName>
        <fullName evidence="3">L-fuconolactonase</fullName>
    </submittedName>
</protein>
<dbReference type="EMBL" id="FOOH01000004">
    <property type="protein sequence ID" value="SFF67808.1"/>
    <property type="molecule type" value="Genomic_DNA"/>
</dbReference>
<dbReference type="SUPFAM" id="SSF51556">
    <property type="entry name" value="Metallo-dependent hydrolases"/>
    <property type="match status" value="1"/>
</dbReference>
<sequence>MMKIDAHQHFWKYDSEKHSWIGDDMKVIQKDFLPEDLQPIYEKEAISGCVAVQADQTEEETNFLLELADKNEFIKGVVGWIDIRSPELEKRLEYYKQFIKLKGFRHVVQDEPDIGFMTRPDFQKGIALLEKYGFTYDILIFPSQMEAALATVKKFPKQKFVIDHIAKPDIKNGEIDGWREKMKALAAQANVYCKVSGMVTEADVDTWKYDDFVPYLDVIFEWFGAERIMFGSDWPVCLLGGSYAEIKGILETYTDKLGIEEQKAVLGETAKAFYNL</sequence>
<evidence type="ECO:0000259" key="2">
    <source>
        <dbReference type="Pfam" id="PF04909"/>
    </source>
</evidence>
<dbReference type="InterPro" id="IPR052350">
    <property type="entry name" value="Metallo-dep_Lactonases"/>
</dbReference>
<name>A0A1I2KN65_9FLAO</name>
<dbReference type="Gene3D" id="3.20.20.140">
    <property type="entry name" value="Metal-dependent hydrolases"/>
    <property type="match status" value="1"/>
</dbReference>
<dbReference type="GO" id="GO:0016787">
    <property type="term" value="F:hydrolase activity"/>
    <property type="evidence" value="ECO:0007669"/>
    <property type="project" value="InterPro"/>
</dbReference>
<dbReference type="RefSeq" id="WP_317040644.1">
    <property type="nucleotide sequence ID" value="NZ_FOOH01000004.1"/>
</dbReference>
<dbReference type="Proteomes" id="UP000199116">
    <property type="component" value="Unassembled WGS sequence"/>
</dbReference>
<feature type="domain" description="Amidohydrolase-related" evidence="2">
    <location>
        <begin position="4"/>
        <end position="276"/>
    </location>
</feature>
<dbReference type="InterPro" id="IPR006680">
    <property type="entry name" value="Amidohydro-rel"/>
</dbReference>
<keyword evidence="4" id="KW-1185">Reference proteome</keyword>
<dbReference type="InterPro" id="IPR032466">
    <property type="entry name" value="Metal_Hydrolase"/>
</dbReference>
<evidence type="ECO:0000313" key="3">
    <source>
        <dbReference type="EMBL" id="SFF67808.1"/>
    </source>
</evidence>
<proteinExistence type="inferred from homology"/>
<organism evidence="3 4">
    <name type="scientific">Salegentibacter agarivorans</name>
    <dbReference type="NCBI Taxonomy" id="345907"/>
    <lineage>
        <taxon>Bacteria</taxon>
        <taxon>Pseudomonadati</taxon>
        <taxon>Bacteroidota</taxon>
        <taxon>Flavobacteriia</taxon>
        <taxon>Flavobacteriales</taxon>
        <taxon>Flavobacteriaceae</taxon>
        <taxon>Salegentibacter</taxon>
    </lineage>
</organism>
<evidence type="ECO:0000256" key="1">
    <source>
        <dbReference type="ARBA" id="ARBA00038310"/>
    </source>
</evidence>
<comment type="similarity">
    <text evidence="1">Belongs to the metallo-dependent hydrolases superfamily.</text>
</comment>
<dbReference type="PANTHER" id="PTHR43569">
    <property type="entry name" value="AMIDOHYDROLASE"/>
    <property type="match status" value="1"/>
</dbReference>
<evidence type="ECO:0000313" key="4">
    <source>
        <dbReference type="Proteomes" id="UP000199116"/>
    </source>
</evidence>
<dbReference type="Pfam" id="PF04909">
    <property type="entry name" value="Amidohydro_2"/>
    <property type="match status" value="1"/>
</dbReference>
<dbReference type="PANTHER" id="PTHR43569:SF2">
    <property type="entry name" value="AMIDOHYDROLASE-RELATED DOMAIN-CONTAINING PROTEIN"/>
    <property type="match status" value="1"/>
</dbReference>